<evidence type="ECO:0000313" key="2">
    <source>
        <dbReference type="Proteomes" id="UP001154282"/>
    </source>
</evidence>
<accession>A0AAV0IRQ6</accession>
<dbReference type="EMBL" id="CAMGYJ010000004">
    <property type="protein sequence ID" value="CAI0400131.1"/>
    <property type="molecule type" value="Genomic_DNA"/>
</dbReference>
<reference evidence="1" key="1">
    <citation type="submission" date="2022-08" db="EMBL/GenBank/DDBJ databases">
        <authorList>
            <person name="Gutierrez-Valencia J."/>
        </authorList>
    </citation>
    <scope>NUCLEOTIDE SEQUENCE</scope>
</reference>
<evidence type="ECO:0000313" key="1">
    <source>
        <dbReference type="EMBL" id="CAI0400131.1"/>
    </source>
</evidence>
<comment type="caution">
    <text evidence="1">The sequence shown here is derived from an EMBL/GenBank/DDBJ whole genome shotgun (WGS) entry which is preliminary data.</text>
</comment>
<organism evidence="1 2">
    <name type="scientific">Linum tenue</name>
    <dbReference type="NCBI Taxonomy" id="586396"/>
    <lineage>
        <taxon>Eukaryota</taxon>
        <taxon>Viridiplantae</taxon>
        <taxon>Streptophyta</taxon>
        <taxon>Embryophyta</taxon>
        <taxon>Tracheophyta</taxon>
        <taxon>Spermatophyta</taxon>
        <taxon>Magnoliopsida</taxon>
        <taxon>eudicotyledons</taxon>
        <taxon>Gunneridae</taxon>
        <taxon>Pentapetalae</taxon>
        <taxon>rosids</taxon>
        <taxon>fabids</taxon>
        <taxon>Malpighiales</taxon>
        <taxon>Linaceae</taxon>
        <taxon>Linum</taxon>
    </lineage>
</organism>
<keyword evidence="2" id="KW-1185">Reference proteome</keyword>
<dbReference type="Proteomes" id="UP001154282">
    <property type="component" value="Unassembled WGS sequence"/>
</dbReference>
<proteinExistence type="predicted"/>
<name>A0AAV0IRQ6_9ROSI</name>
<sequence length="38" mass="4605">RRKTIGKAHPRRKLRTRIHESSLSRLKLILGWRVKKLD</sequence>
<feature type="non-terminal residue" evidence="1">
    <location>
        <position position="1"/>
    </location>
</feature>
<dbReference type="AlphaFoldDB" id="A0AAV0IRQ6"/>
<protein>
    <submittedName>
        <fullName evidence="1">Uncharacterized protein</fullName>
    </submittedName>
</protein>
<gene>
    <name evidence="1" type="ORF">LITE_LOCUS10616</name>
</gene>